<dbReference type="EMBL" id="VTWS01000003">
    <property type="protein sequence ID" value="KAA9354096.1"/>
    <property type="molecule type" value="Genomic_DNA"/>
</dbReference>
<accession>A0A5N1JFC4</accession>
<evidence type="ECO:0000313" key="2">
    <source>
        <dbReference type="EMBL" id="KAA9354096.1"/>
    </source>
</evidence>
<protein>
    <submittedName>
        <fullName evidence="2">Winged helix-turn-helix domain-containing protein</fullName>
    </submittedName>
</protein>
<gene>
    <name evidence="2" type="ORF">F0P93_12580</name>
</gene>
<name>A0A5N1JFC4_9BACT</name>
<organism evidence="2 3">
    <name type="scientific">Larkinella humicola</name>
    <dbReference type="NCBI Taxonomy" id="2607654"/>
    <lineage>
        <taxon>Bacteria</taxon>
        <taxon>Pseudomonadati</taxon>
        <taxon>Bacteroidota</taxon>
        <taxon>Cytophagia</taxon>
        <taxon>Cytophagales</taxon>
        <taxon>Spirosomataceae</taxon>
        <taxon>Larkinella</taxon>
    </lineage>
</organism>
<comment type="caution">
    <text evidence="2">The sequence shown here is derived from an EMBL/GenBank/DDBJ whole genome shotgun (WGS) entry which is preliminary data.</text>
</comment>
<proteinExistence type="predicted"/>
<evidence type="ECO:0000313" key="3">
    <source>
        <dbReference type="Proteomes" id="UP000326344"/>
    </source>
</evidence>
<evidence type="ECO:0000259" key="1">
    <source>
        <dbReference type="Pfam" id="PF13592"/>
    </source>
</evidence>
<dbReference type="InterPro" id="IPR025959">
    <property type="entry name" value="Winged_HTH_dom"/>
</dbReference>
<dbReference type="Proteomes" id="UP000326344">
    <property type="component" value="Unassembled WGS sequence"/>
</dbReference>
<dbReference type="AlphaFoldDB" id="A0A5N1JFC4"/>
<reference evidence="2 3" key="1">
    <citation type="submission" date="2019-09" db="EMBL/GenBank/DDBJ databases">
        <title>Genome Sequence of Larkinella sp MA1.</title>
        <authorList>
            <person name="Srinivasan S."/>
        </authorList>
    </citation>
    <scope>NUCLEOTIDE SEQUENCE [LARGE SCALE GENOMIC DNA]</scope>
    <source>
        <strain evidence="2 3">MA1</strain>
    </source>
</reference>
<dbReference type="Pfam" id="PF13592">
    <property type="entry name" value="HTH_33"/>
    <property type="match status" value="1"/>
</dbReference>
<keyword evidence="3" id="KW-1185">Reference proteome</keyword>
<feature type="domain" description="Winged helix-turn helix" evidence="1">
    <location>
        <begin position="23"/>
        <end position="58"/>
    </location>
</feature>
<sequence length="59" mass="6774">MGGLNSQQIAQLRTHLQTQFYTNAGALYHWIQASFGVHYHSQGLVKLLHRIGFAYRKTD</sequence>